<protein>
    <submittedName>
        <fullName evidence="3">Uncharacterized protein LOC117669272 isoform X1</fullName>
    </submittedName>
</protein>
<dbReference type="InParanoid" id="A0A6P9C9U7"/>
<keyword evidence="1" id="KW-0812">Transmembrane</keyword>
<feature type="transmembrane region" description="Helical" evidence="1">
    <location>
        <begin position="35"/>
        <end position="57"/>
    </location>
</feature>
<name>A0A6P9C9U7_PANGU</name>
<keyword evidence="1" id="KW-0472">Membrane</keyword>
<keyword evidence="2" id="KW-1185">Reference proteome</keyword>
<evidence type="ECO:0000256" key="1">
    <source>
        <dbReference type="SAM" id="Phobius"/>
    </source>
</evidence>
<organism evidence="2 3">
    <name type="scientific">Pantherophis guttatus</name>
    <name type="common">Corn snake</name>
    <name type="synonym">Elaphe guttata</name>
    <dbReference type="NCBI Taxonomy" id="94885"/>
    <lineage>
        <taxon>Eukaryota</taxon>
        <taxon>Metazoa</taxon>
        <taxon>Chordata</taxon>
        <taxon>Craniata</taxon>
        <taxon>Vertebrata</taxon>
        <taxon>Euteleostomi</taxon>
        <taxon>Lepidosauria</taxon>
        <taxon>Squamata</taxon>
        <taxon>Bifurcata</taxon>
        <taxon>Unidentata</taxon>
        <taxon>Episquamata</taxon>
        <taxon>Toxicofera</taxon>
        <taxon>Serpentes</taxon>
        <taxon>Colubroidea</taxon>
        <taxon>Colubridae</taxon>
        <taxon>Colubrinae</taxon>
        <taxon>Pantherophis</taxon>
    </lineage>
</organism>
<gene>
    <name evidence="3" type="primary">LOC117669272</name>
</gene>
<sequence>MPPKGQQFERRNICTGCWSDIVHSKIWWSPYYQNTYCLLCCINFMLLMIIMATPVWLQQHFNEDYVVIGIWSFCDESVCKELLLSEEAHLDTIRFFSILSFIFTLLAFISSRDFISRLVDTNIIEDLISSASNFCAGIFLLSLLLIVHFQLKTALDQIGKRTIPWWGFFGTCLICLHCFVLGTLSLLKYRSLVLKRLSRHSSGRVLSTGRIKGKASTQITVVPS</sequence>
<dbReference type="RefSeq" id="XP_034279464.1">
    <property type="nucleotide sequence ID" value="XM_034423573.2"/>
</dbReference>
<evidence type="ECO:0000313" key="3">
    <source>
        <dbReference type="RefSeq" id="XP_034279464.1"/>
    </source>
</evidence>
<dbReference type="AlphaFoldDB" id="A0A6P9C9U7"/>
<evidence type="ECO:0000313" key="2">
    <source>
        <dbReference type="Proteomes" id="UP001652622"/>
    </source>
</evidence>
<proteinExistence type="predicted"/>
<feature type="transmembrane region" description="Helical" evidence="1">
    <location>
        <begin position="131"/>
        <end position="151"/>
    </location>
</feature>
<feature type="transmembrane region" description="Helical" evidence="1">
    <location>
        <begin position="92"/>
        <end position="110"/>
    </location>
</feature>
<dbReference type="OMA" id="FERRNIC"/>
<dbReference type="KEGG" id="pgut:117669272"/>
<accession>A0A6P9C9U7</accession>
<dbReference type="GeneID" id="117669272"/>
<reference evidence="3" key="1">
    <citation type="submission" date="2025-08" db="UniProtKB">
        <authorList>
            <consortium name="RefSeq"/>
        </authorList>
    </citation>
    <scope>IDENTIFICATION</scope>
    <source>
        <tissue evidence="3">Blood</tissue>
    </source>
</reference>
<feature type="transmembrane region" description="Helical" evidence="1">
    <location>
        <begin position="163"/>
        <end position="187"/>
    </location>
</feature>
<keyword evidence="1" id="KW-1133">Transmembrane helix</keyword>
<dbReference type="Proteomes" id="UP001652622">
    <property type="component" value="Unplaced"/>
</dbReference>